<evidence type="ECO:0000256" key="2">
    <source>
        <dbReference type="ARBA" id="ARBA00022448"/>
    </source>
</evidence>
<dbReference type="GO" id="GO:0016887">
    <property type="term" value="F:ATP hydrolysis activity"/>
    <property type="evidence" value="ECO:0007669"/>
    <property type="project" value="InterPro"/>
</dbReference>
<evidence type="ECO:0000256" key="1">
    <source>
        <dbReference type="ARBA" id="ARBA00005417"/>
    </source>
</evidence>
<dbReference type="PANTHER" id="PTHR42734">
    <property type="entry name" value="METAL TRANSPORT SYSTEM ATP-BINDING PROTEIN TM_0124-RELATED"/>
    <property type="match status" value="1"/>
</dbReference>
<dbReference type="Proteomes" id="UP000244948">
    <property type="component" value="Unassembled WGS sequence"/>
</dbReference>
<reference evidence="6 7" key="1">
    <citation type="journal article" date="2018" name="Genome Announc.">
        <title>Ignatzschineria cameli sp. nov., isolated from necrotic foot tissue of dromedaries (Camelus dromedarius) and associated maggots (Wohlfahrtia species) in Dubai.</title>
        <authorList>
            <person name="Tsang C.C."/>
            <person name="Tang J.Y."/>
            <person name="Fong J.Y."/>
            <person name="Kinne J."/>
            <person name="Lee H.H."/>
            <person name="Joseph M."/>
            <person name="Jose S."/>
            <person name="Schuster R.K."/>
            <person name="Tang Y."/>
            <person name="Sivakumar S."/>
            <person name="Chen J.H."/>
            <person name="Teng J.L."/>
            <person name="Lau S.K."/>
            <person name="Wernery U."/>
            <person name="Woo P.C."/>
        </authorList>
    </citation>
    <scope>NUCLEOTIDE SEQUENCE [LARGE SCALE GENOMIC DNA]</scope>
    <source>
        <strain evidence="6 7">KCTC 22643</strain>
    </source>
</reference>
<keyword evidence="2" id="KW-0813">Transport</keyword>
<dbReference type="GO" id="GO:0005524">
    <property type="term" value="F:ATP binding"/>
    <property type="evidence" value="ECO:0007669"/>
    <property type="project" value="UniProtKB-KW"/>
</dbReference>
<dbReference type="PROSITE" id="PS00211">
    <property type="entry name" value="ABC_TRANSPORTER_1"/>
    <property type="match status" value="1"/>
</dbReference>
<accession>A0A2U2AIP2</accession>
<evidence type="ECO:0000313" key="7">
    <source>
        <dbReference type="Proteomes" id="UP000244948"/>
    </source>
</evidence>
<evidence type="ECO:0000256" key="4">
    <source>
        <dbReference type="ARBA" id="ARBA00022840"/>
    </source>
</evidence>
<dbReference type="InterPro" id="IPR017871">
    <property type="entry name" value="ABC_transporter-like_CS"/>
</dbReference>
<dbReference type="InterPro" id="IPR027417">
    <property type="entry name" value="P-loop_NTPase"/>
</dbReference>
<name>A0A2U2AIP2_9GAMM</name>
<dbReference type="SUPFAM" id="SSF52540">
    <property type="entry name" value="P-loop containing nucleoside triphosphate hydrolases"/>
    <property type="match status" value="1"/>
</dbReference>
<keyword evidence="7" id="KW-1185">Reference proteome</keyword>
<comment type="caution">
    <text evidence="6">The sequence shown here is derived from an EMBL/GenBank/DDBJ whole genome shotgun (WGS) entry which is preliminary data.</text>
</comment>
<dbReference type="PANTHER" id="PTHR42734:SF5">
    <property type="entry name" value="IRON TRANSPORT SYSTEM ATP-BINDING PROTEIN HI_0361-RELATED"/>
    <property type="match status" value="1"/>
</dbReference>
<keyword evidence="4 6" id="KW-0067">ATP-binding</keyword>
<dbReference type="SMART" id="SM00382">
    <property type="entry name" value="AAA"/>
    <property type="match status" value="1"/>
</dbReference>
<protein>
    <submittedName>
        <fullName evidence="6">Metal ABC transporter ATP-binding protein</fullName>
    </submittedName>
</protein>
<organism evidence="6 7">
    <name type="scientific">Ignatzschineria indica</name>
    <dbReference type="NCBI Taxonomy" id="472583"/>
    <lineage>
        <taxon>Bacteria</taxon>
        <taxon>Pseudomonadati</taxon>
        <taxon>Pseudomonadota</taxon>
        <taxon>Gammaproteobacteria</taxon>
        <taxon>Cardiobacteriales</taxon>
        <taxon>Ignatzschineriaceae</taxon>
        <taxon>Ignatzschineria</taxon>
    </lineage>
</organism>
<dbReference type="PROSITE" id="PS51257">
    <property type="entry name" value="PROKAR_LIPOPROTEIN"/>
    <property type="match status" value="1"/>
</dbReference>
<dbReference type="InterPro" id="IPR050153">
    <property type="entry name" value="Metal_Ion_Import_ABC"/>
</dbReference>
<evidence type="ECO:0000259" key="5">
    <source>
        <dbReference type="PROSITE" id="PS50893"/>
    </source>
</evidence>
<dbReference type="EMBL" id="QEWR01000004">
    <property type="protein sequence ID" value="PWD82532.1"/>
    <property type="molecule type" value="Genomic_DNA"/>
</dbReference>
<dbReference type="RefSeq" id="WP_094567597.1">
    <property type="nucleotide sequence ID" value="NZ_BMXZ01000003.1"/>
</dbReference>
<dbReference type="Gene3D" id="3.40.50.300">
    <property type="entry name" value="P-loop containing nucleotide triphosphate hydrolases"/>
    <property type="match status" value="1"/>
</dbReference>
<feature type="domain" description="ABC transporter" evidence="5">
    <location>
        <begin position="4"/>
        <end position="230"/>
    </location>
</feature>
<gene>
    <name evidence="6" type="ORF">DC082_07830</name>
</gene>
<comment type="similarity">
    <text evidence="1">Belongs to the ABC transporter superfamily.</text>
</comment>
<keyword evidence="3" id="KW-0547">Nucleotide-binding</keyword>
<dbReference type="PROSITE" id="PS50893">
    <property type="entry name" value="ABC_TRANSPORTER_2"/>
    <property type="match status" value="1"/>
</dbReference>
<dbReference type="AlphaFoldDB" id="A0A2U2AIP2"/>
<dbReference type="InterPro" id="IPR003439">
    <property type="entry name" value="ABC_transporter-like_ATP-bd"/>
</dbReference>
<dbReference type="CDD" id="cd03235">
    <property type="entry name" value="ABC_Metallic_Cations"/>
    <property type="match status" value="1"/>
</dbReference>
<sequence length="240" mass="26556">MRALEISNLTVSYKAHPVVHHLTAQFPLGQSCAIVGPNGAGKSTLLKAIMGLVPYSEGVITRSETLRVSYLSQISHIRRDLPLTLFELVSAGALNQVGLFRRLSSDIHQRVFAALEFVGLENFGERSIDSLSGGQFQKALFARIVVEGADLILLDEPFNAMDARTTQELCYLIQRWEAEGKTVIAVLHDLHLARQYFSNTLLLAREKIAFGASREVLTEENLLKAESVSLGWESDSWCEA</sequence>
<evidence type="ECO:0000313" key="6">
    <source>
        <dbReference type="EMBL" id="PWD82532.1"/>
    </source>
</evidence>
<evidence type="ECO:0000256" key="3">
    <source>
        <dbReference type="ARBA" id="ARBA00022741"/>
    </source>
</evidence>
<dbReference type="InterPro" id="IPR003593">
    <property type="entry name" value="AAA+_ATPase"/>
</dbReference>
<dbReference type="Pfam" id="PF00005">
    <property type="entry name" value="ABC_tran"/>
    <property type="match status" value="1"/>
</dbReference>
<proteinExistence type="inferred from homology"/>